<sequence>MLAEHLEGNIRFLSSVDSWEDGIQEAAAPLVDKGSITPGYIDDMIQSVNKNGPYIVIVPGIAMPHAKNEGSVVKTSVSYLKLEEPVMFPKENEVHTFFVLAAEDSTGHLDLISDLSSILMEDDIKNKLEEAKNEQEVLDVLKMVE</sequence>
<dbReference type="CDD" id="cd00211">
    <property type="entry name" value="PTS_IIA_fru"/>
    <property type="match status" value="1"/>
</dbReference>
<evidence type="ECO:0000256" key="8">
    <source>
        <dbReference type="ARBA" id="ARBA00037387"/>
    </source>
</evidence>
<evidence type="ECO:0000259" key="11">
    <source>
        <dbReference type="PROSITE" id="PS51094"/>
    </source>
</evidence>
<protein>
    <recommendedName>
        <fullName evidence="9">Ascorbate-specific PTS system EIIA component</fullName>
    </recommendedName>
    <alternativeName>
        <fullName evidence="10">Ascorbate-specific phosphotransferase enzyme IIA component</fullName>
    </alternativeName>
</protein>
<gene>
    <name evidence="12" type="ORF">SAMN05216353_15223</name>
</gene>
<dbReference type="GO" id="GO:0009401">
    <property type="term" value="P:phosphoenolpyruvate-dependent sugar phosphotransferase system"/>
    <property type="evidence" value="ECO:0007669"/>
    <property type="project" value="UniProtKB-KW"/>
</dbReference>
<evidence type="ECO:0000256" key="6">
    <source>
        <dbReference type="ARBA" id="ARBA00022683"/>
    </source>
</evidence>
<dbReference type="AlphaFoldDB" id="A0A1I2SKH2"/>
<evidence type="ECO:0000256" key="10">
    <source>
        <dbReference type="ARBA" id="ARBA00042072"/>
    </source>
</evidence>
<keyword evidence="3" id="KW-0963">Cytoplasm</keyword>
<dbReference type="GO" id="GO:0005737">
    <property type="term" value="C:cytoplasm"/>
    <property type="evidence" value="ECO:0007669"/>
    <property type="project" value="UniProtKB-SubCell"/>
</dbReference>
<proteinExistence type="predicted"/>
<accession>A0A1I2SKH2</accession>
<name>A0A1I2SKH2_9BACI</name>
<dbReference type="InterPro" id="IPR051351">
    <property type="entry name" value="Ascorbate-PTS_EIIA_comp"/>
</dbReference>
<evidence type="ECO:0000256" key="5">
    <source>
        <dbReference type="ARBA" id="ARBA00022679"/>
    </source>
</evidence>
<evidence type="ECO:0000256" key="1">
    <source>
        <dbReference type="ARBA" id="ARBA00004496"/>
    </source>
</evidence>
<comment type="subcellular location">
    <subcellularLocation>
        <location evidence="1">Cytoplasm</location>
    </subcellularLocation>
</comment>
<evidence type="ECO:0000256" key="2">
    <source>
        <dbReference type="ARBA" id="ARBA00022448"/>
    </source>
</evidence>
<dbReference type="InterPro" id="IPR002178">
    <property type="entry name" value="PTS_EIIA_type-2_dom"/>
</dbReference>
<dbReference type="OrthoDB" id="369398at2"/>
<keyword evidence="7" id="KW-0418">Kinase</keyword>
<reference evidence="13" key="1">
    <citation type="submission" date="2016-10" db="EMBL/GenBank/DDBJ databases">
        <authorList>
            <person name="Varghese N."/>
            <person name="Submissions S."/>
        </authorList>
    </citation>
    <scope>NUCLEOTIDE SEQUENCE [LARGE SCALE GENOMIC DNA]</scope>
    <source>
        <strain evidence="13">FP5</strain>
    </source>
</reference>
<dbReference type="InterPro" id="IPR016152">
    <property type="entry name" value="PTrfase/Anion_transptr"/>
</dbReference>
<organism evidence="12 13">
    <name type="scientific">Halobacillus alkaliphilus</name>
    <dbReference type="NCBI Taxonomy" id="396056"/>
    <lineage>
        <taxon>Bacteria</taxon>
        <taxon>Bacillati</taxon>
        <taxon>Bacillota</taxon>
        <taxon>Bacilli</taxon>
        <taxon>Bacillales</taxon>
        <taxon>Bacillaceae</taxon>
        <taxon>Halobacillus</taxon>
    </lineage>
</organism>
<dbReference type="GO" id="GO:0016301">
    <property type="term" value="F:kinase activity"/>
    <property type="evidence" value="ECO:0007669"/>
    <property type="project" value="UniProtKB-KW"/>
</dbReference>
<keyword evidence="2" id="KW-0813">Transport</keyword>
<dbReference type="SUPFAM" id="SSF55804">
    <property type="entry name" value="Phoshotransferase/anion transport protein"/>
    <property type="match status" value="1"/>
</dbReference>
<keyword evidence="4" id="KW-0597">Phosphoprotein</keyword>
<keyword evidence="6" id="KW-0598">Phosphotransferase system</keyword>
<keyword evidence="13" id="KW-1185">Reference proteome</keyword>
<dbReference type="Proteomes" id="UP000198897">
    <property type="component" value="Unassembled WGS sequence"/>
</dbReference>
<evidence type="ECO:0000256" key="4">
    <source>
        <dbReference type="ARBA" id="ARBA00022553"/>
    </source>
</evidence>
<evidence type="ECO:0000256" key="7">
    <source>
        <dbReference type="ARBA" id="ARBA00022777"/>
    </source>
</evidence>
<dbReference type="PROSITE" id="PS51094">
    <property type="entry name" value="PTS_EIIA_TYPE_2"/>
    <property type="match status" value="1"/>
</dbReference>
<dbReference type="PANTHER" id="PTHR36203">
    <property type="entry name" value="ASCORBATE-SPECIFIC PTS SYSTEM EIIA COMPONENT"/>
    <property type="match status" value="1"/>
</dbReference>
<dbReference type="RefSeq" id="WP_089754346.1">
    <property type="nucleotide sequence ID" value="NZ_FOOG01000052.1"/>
</dbReference>
<comment type="function">
    <text evidence="8">The phosphoenolpyruvate-dependent sugar phosphotransferase system (sugar PTS), a major carbohydrate active transport system, catalyzes the phosphorylation of incoming sugar substrates concomitantly with their translocation across the cell membrane. The enzyme II UlaABC PTS system is involved in ascorbate transport.</text>
</comment>
<evidence type="ECO:0000313" key="12">
    <source>
        <dbReference type="EMBL" id="SFG53258.1"/>
    </source>
</evidence>
<dbReference type="Gene3D" id="3.40.930.10">
    <property type="entry name" value="Mannitol-specific EII, Chain A"/>
    <property type="match status" value="1"/>
</dbReference>
<evidence type="ECO:0000256" key="9">
    <source>
        <dbReference type="ARBA" id="ARBA00041175"/>
    </source>
</evidence>
<dbReference type="EMBL" id="FOOG01000052">
    <property type="protein sequence ID" value="SFG53258.1"/>
    <property type="molecule type" value="Genomic_DNA"/>
</dbReference>
<dbReference type="PANTHER" id="PTHR36203:SF1">
    <property type="entry name" value="ASCORBATE-SPECIFIC PTS SYSTEM EIIA COMPONENT"/>
    <property type="match status" value="1"/>
</dbReference>
<keyword evidence="5" id="KW-0808">Transferase</keyword>
<feature type="domain" description="PTS EIIA type-2" evidence="11">
    <location>
        <begin position="3"/>
        <end position="144"/>
    </location>
</feature>
<dbReference type="Pfam" id="PF00359">
    <property type="entry name" value="PTS_EIIA_2"/>
    <property type="match status" value="1"/>
</dbReference>
<evidence type="ECO:0000313" key="13">
    <source>
        <dbReference type="Proteomes" id="UP000198897"/>
    </source>
</evidence>
<evidence type="ECO:0000256" key="3">
    <source>
        <dbReference type="ARBA" id="ARBA00022490"/>
    </source>
</evidence>